<evidence type="ECO:0000313" key="5">
    <source>
        <dbReference type="EnsemblProtists" id="EKX43767"/>
    </source>
</evidence>
<dbReference type="OrthoDB" id="5242628at2759"/>
<dbReference type="Pfam" id="PF01920">
    <property type="entry name" value="Prefoldin_2"/>
    <property type="match status" value="1"/>
</dbReference>
<dbReference type="GO" id="GO:0051082">
    <property type="term" value="F:unfolded protein binding"/>
    <property type="evidence" value="ECO:0007669"/>
    <property type="project" value="InterPro"/>
</dbReference>
<dbReference type="GO" id="GO:0016272">
    <property type="term" value="C:prefoldin complex"/>
    <property type="evidence" value="ECO:0007669"/>
    <property type="project" value="InterPro"/>
</dbReference>
<evidence type="ECO:0000256" key="3">
    <source>
        <dbReference type="SAM" id="SignalP"/>
    </source>
</evidence>
<dbReference type="GeneID" id="17300501"/>
<dbReference type="PaxDb" id="55529-EKX43767"/>
<proteinExistence type="inferred from homology"/>
<evidence type="ECO:0000256" key="1">
    <source>
        <dbReference type="ARBA" id="ARBA00008045"/>
    </source>
</evidence>
<reference evidence="6" key="2">
    <citation type="submission" date="2012-11" db="EMBL/GenBank/DDBJ databases">
        <authorList>
            <person name="Kuo A."/>
            <person name="Curtis B.A."/>
            <person name="Tanifuji G."/>
            <person name="Burki F."/>
            <person name="Gruber A."/>
            <person name="Irimia M."/>
            <person name="Maruyama S."/>
            <person name="Arias M.C."/>
            <person name="Ball S.G."/>
            <person name="Gile G.H."/>
            <person name="Hirakawa Y."/>
            <person name="Hopkins J.F."/>
            <person name="Rensing S.A."/>
            <person name="Schmutz J."/>
            <person name="Symeonidi A."/>
            <person name="Elias M."/>
            <person name="Eveleigh R.J."/>
            <person name="Herman E.K."/>
            <person name="Klute M.J."/>
            <person name="Nakayama T."/>
            <person name="Obornik M."/>
            <person name="Reyes-Prieto A."/>
            <person name="Armbrust E.V."/>
            <person name="Aves S.J."/>
            <person name="Beiko R.G."/>
            <person name="Coutinho P."/>
            <person name="Dacks J.B."/>
            <person name="Durnford D.G."/>
            <person name="Fast N.M."/>
            <person name="Green B.R."/>
            <person name="Grisdale C."/>
            <person name="Hempe F."/>
            <person name="Henrissat B."/>
            <person name="Hoppner M.P."/>
            <person name="Ishida K.-I."/>
            <person name="Kim E."/>
            <person name="Koreny L."/>
            <person name="Kroth P.G."/>
            <person name="Liu Y."/>
            <person name="Malik S.-B."/>
            <person name="Maier U.G."/>
            <person name="McRose D."/>
            <person name="Mock T."/>
            <person name="Neilson J.A."/>
            <person name="Onodera N.T."/>
            <person name="Poole A.M."/>
            <person name="Pritham E.J."/>
            <person name="Richards T.A."/>
            <person name="Rocap G."/>
            <person name="Roy S.W."/>
            <person name="Sarai C."/>
            <person name="Schaack S."/>
            <person name="Shirato S."/>
            <person name="Slamovits C.H."/>
            <person name="Spencer D.F."/>
            <person name="Suzuki S."/>
            <person name="Worden A.Z."/>
            <person name="Zauner S."/>
            <person name="Barry K."/>
            <person name="Bell C."/>
            <person name="Bharti A.K."/>
            <person name="Crow J.A."/>
            <person name="Grimwood J."/>
            <person name="Kramer R."/>
            <person name="Lindquist E."/>
            <person name="Lucas S."/>
            <person name="Salamov A."/>
            <person name="McFadden G.I."/>
            <person name="Lane C.E."/>
            <person name="Keeling P.J."/>
            <person name="Gray M.W."/>
            <person name="Grigoriev I.V."/>
            <person name="Archibald J.M."/>
        </authorList>
    </citation>
    <scope>NUCLEOTIDE SEQUENCE</scope>
    <source>
        <strain evidence="6">CCMP2712</strain>
    </source>
</reference>
<dbReference type="InterPro" id="IPR009053">
    <property type="entry name" value="Prefoldin"/>
</dbReference>
<accession>L1J641</accession>
<protein>
    <submittedName>
        <fullName evidence="4 5">Uncharacterized protein</fullName>
    </submittedName>
</protein>
<evidence type="ECO:0000313" key="6">
    <source>
        <dbReference type="Proteomes" id="UP000011087"/>
    </source>
</evidence>
<comment type="similarity">
    <text evidence="1">Belongs to the prefoldin subunit beta family.</text>
</comment>
<dbReference type="KEGG" id="gtt:GUITHDRAFT_163748"/>
<dbReference type="RefSeq" id="XP_005830747.1">
    <property type="nucleotide sequence ID" value="XM_005830690.1"/>
</dbReference>
<dbReference type="SUPFAM" id="SSF46579">
    <property type="entry name" value="Prefoldin"/>
    <property type="match status" value="1"/>
</dbReference>
<evidence type="ECO:0000313" key="4">
    <source>
        <dbReference type="EMBL" id="EKX43767.1"/>
    </source>
</evidence>
<dbReference type="AlphaFoldDB" id="L1J641"/>
<keyword evidence="3" id="KW-0732">Signal</keyword>
<feature type="chain" id="PRO_5008770909" evidence="3">
    <location>
        <begin position="26"/>
        <end position="204"/>
    </location>
</feature>
<feature type="region of interest" description="Disordered" evidence="2">
    <location>
        <begin position="60"/>
        <end position="84"/>
    </location>
</feature>
<reference evidence="5" key="3">
    <citation type="submission" date="2016-03" db="UniProtKB">
        <authorList>
            <consortium name="EnsemblProtists"/>
        </authorList>
    </citation>
    <scope>IDENTIFICATION</scope>
</reference>
<evidence type="ECO:0000256" key="2">
    <source>
        <dbReference type="SAM" id="MobiDB-lite"/>
    </source>
</evidence>
<keyword evidence="6" id="KW-1185">Reference proteome</keyword>
<dbReference type="GO" id="GO:0006457">
    <property type="term" value="P:protein folding"/>
    <property type="evidence" value="ECO:0007669"/>
    <property type="project" value="InterPro"/>
</dbReference>
<sequence length="204" mass="23196">MISNSSKLSRALLQILLLHAASSHAHVPTCLHLRGGSQKPTIDPEYSEILQKGSLHASQSMGSIETEDVGEKLPWPEGSESKKESFQKYQAQYKEAKDEYRQMKGKLQIAEHQQQVQKITLKGLKSLEPEADVYLPVGRMYVSTNQQALRTNLEESTERVLEEIVCETQAKVEELQGKVKSLELKMQEVLNHVFRGRFQLFMET</sequence>
<gene>
    <name evidence="4" type="ORF">GUITHDRAFT_163748</name>
</gene>
<dbReference type="HOGENOM" id="CLU_1345434_0_0_1"/>
<dbReference type="Gene3D" id="1.10.287.370">
    <property type="match status" value="1"/>
</dbReference>
<dbReference type="Proteomes" id="UP000011087">
    <property type="component" value="Unassembled WGS sequence"/>
</dbReference>
<name>L1J641_GUITC</name>
<organism evidence="4">
    <name type="scientific">Guillardia theta (strain CCMP2712)</name>
    <name type="common">Cryptophyte</name>
    <dbReference type="NCBI Taxonomy" id="905079"/>
    <lineage>
        <taxon>Eukaryota</taxon>
        <taxon>Cryptophyceae</taxon>
        <taxon>Pyrenomonadales</taxon>
        <taxon>Geminigeraceae</taxon>
        <taxon>Guillardia</taxon>
    </lineage>
</organism>
<reference evidence="4 6" key="1">
    <citation type="journal article" date="2012" name="Nature">
        <title>Algal genomes reveal evolutionary mosaicism and the fate of nucleomorphs.</title>
        <authorList>
            <consortium name="DOE Joint Genome Institute"/>
            <person name="Curtis B.A."/>
            <person name="Tanifuji G."/>
            <person name="Burki F."/>
            <person name="Gruber A."/>
            <person name="Irimia M."/>
            <person name="Maruyama S."/>
            <person name="Arias M.C."/>
            <person name="Ball S.G."/>
            <person name="Gile G.H."/>
            <person name="Hirakawa Y."/>
            <person name="Hopkins J.F."/>
            <person name="Kuo A."/>
            <person name="Rensing S.A."/>
            <person name="Schmutz J."/>
            <person name="Symeonidi A."/>
            <person name="Elias M."/>
            <person name="Eveleigh R.J."/>
            <person name="Herman E.K."/>
            <person name="Klute M.J."/>
            <person name="Nakayama T."/>
            <person name="Obornik M."/>
            <person name="Reyes-Prieto A."/>
            <person name="Armbrust E.V."/>
            <person name="Aves S.J."/>
            <person name="Beiko R.G."/>
            <person name="Coutinho P."/>
            <person name="Dacks J.B."/>
            <person name="Durnford D.G."/>
            <person name="Fast N.M."/>
            <person name="Green B.R."/>
            <person name="Grisdale C.J."/>
            <person name="Hempel F."/>
            <person name="Henrissat B."/>
            <person name="Hoppner M.P."/>
            <person name="Ishida K."/>
            <person name="Kim E."/>
            <person name="Koreny L."/>
            <person name="Kroth P.G."/>
            <person name="Liu Y."/>
            <person name="Malik S.B."/>
            <person name="Maier U.G."/>
            <person name="McRose D."/>
            <person name="Mock T."/>
            <person name="Neilson J.A."/>
            <person name="Onodera N.T."/>
            <person name="Poole A.M."/>
            <person name="Pritham E.J."/>
            <person name="Richards T.A."/>
            <person name="Rocap G."/>
            <person name="Roy S.W."/>
            <person name="Sarai C."/>
            <person name="Schaack S."/>
            <person name="Shirato S."/>
            <person name="Slamovits C.H."/>
            <person name="Spencer D.F."/>
            <person name="Suzuki S."/>
            <person name="Worden A.Z."/>
            <person name="Zauner S."/>
            <person name="Barry K."/>
            <person name="Bell C."/>
            <person name="Bharti A.K."/>
            <person name="Crow J.A."/>
            <person name="Grimwood J."/>
            <person name="Kramer R."/>
            <person name="Lindquist E."/>
            <person name="Lucas S."/>
            <person name="Salamov A."/>
            <person name="McFadden G.I."/>
            <person name="Lane C.E."/>
            <person name="Keeling P.J."/>
            <person name="Gray M.W."/>
            <person name="Grigoriev I.V."/>
            <person name="Archibald J.M."/>
        </authorList>
    </citation>
    <scope>NUCLEOTIDE SEQUENCE</scope>
    <source>
        <strain evidence="4 6">CCMP2712</strain>
    </source>
</reference>
<feature type="signal peptide" evidence="3">
    <location>
        <begin position="1"/>
        <end position="25"/>
    </location>
</feature>
<dbReference type="EnsemblProtists" id="EKX43767">
    <property type="protein sequence ID" value="EKX43767"/>
    <property type="gene ID" value="GUITHDRAFT_163748"/>
</dbReference>
<dbReference type="EMBL" id="JH993008">
    <property type="protein sequence ID" value="EKX43767.1"/>
    <property type="molecule type" value="Genomic_DNA"/>
</dbReference>
<dbReference type="InterPro" id="IPR002777">
    <property type="entry name" value="PFD_beta-like"/>
</dbReference>